<dbReference type="RefSeq" id="WP_169418510.1">
    <property type="nucleotide sequence ID" value="NZ_JABBFX010000001.1"/>
</dbReference>
<dbReference type="Proteomes" id="UP000541185">
    <property type="component" value="Unassembled WGS sequence"/>
</dbReference>
<dbReference type="PANTHER" id="PTHR43283:SF7">
    <property type="entry name" value="BETA-LACTAMASE-RELATED DOMAIN-CONTAINING PROTEIN"/>
    <property type="match status" value="1"/>
</dbReference>
<dbReference type="SUPFAM" id="SSF56601">
    <property type="entry name" value="beta-lactamase/transpeptidase-like"/>
    <property type="match status" value="1"/>
</dbReference>
<feature type="domain" description="Beta-lactamase-related" evidence="1">
    <location>
        <begin position="29"/>
        <end position="295"/>
    </location>
</feature>
<dbReference type="Pfam" id="PF00144">
    <property type="entry name" value="Beta-lactamase"/>
    <property type="match status" value="1"/>
</dbReference>
<dbReference type="EMBL" id="JABBFX010000001">
    <property type="protein sequence ID" value="NML44378.1"/>
    <property type="molecule type" value="Genomic_DNA"/>
</dbReference>
<keyword evidence="3" id="KW-1185">Reference proteome</keyword>
<gene>
    <name evidence="2" type="ORF">HHL11_11490</name>
</gene>
<dbReference type="InterPro" id="IPR001466">
    <property type="entry name" value="Beta-lactam-related"/>
</dbReference>
<dbReference type="InterPro" id="IPR050789">
    <property type="entry name" value="Diverse_Enzym_Activities"/>
</dbReference>
<evidence type="ECO:0000259" key="1">
    <source>
        <dbReference type="Pfam" id="PF00144"/>
    </source>
</evidence>
<reference evidence="2 3" key="1">
    <citation type="submission" date="2020-04" db="EMBL/GenBank/DDBJ databases">
        <title>Ramlibacter sp. G-1-2-2 isolated from soil.</title>
        <authorList>
            <person name="Dahal R.H."/>
        </authorList>
    </citation>
    <scope>NUCLEOTIDE SEQUENCE [LARGE SCALE GENOMIC DNA]</scope>
    <source>
        <strain evidence="2 3">G-1-2-2</strain>
    </source>
</reference>
<name>A0A848H9S6_9BURK</name>
<organism evidence="2 3">
    <name type="scientific">Ramlibacter agri</name>
    <dbReference type="NCBI Taxonomy" id="2728837"/>
    <lineage>
        <taxon>Bacteria</taxon>
        <taxon>Pseudomonadati</taxon>
        <taxon>Pseudomonadota</taxon>
        <taxon>Betaproteobacteria</taxon>
        <taxon>Burkholderiales</taxon>
        <taxon>Comamonadaceae</taxon>
        <taxon>Ramlibacter</taxon>
    </lineage>
</organism>
<dbReference type="GO" id="GO:0016787">
    <property type="term" value="F:hydrolase activity"/>
    <property type="evidence" value="ECO:0007669"/>
    <property type="project" value="UniProtKB-KW"/>
</dbReference>
<accession>A0A848H9S6</accession>
<dbReference type="PANTHER" id="PTHR43283">
    <property type="entry name" value="BETA-LACTAMASE-RELATED"/>
    <property type="match status" value="1"/>
</dbReference>
<keyword evidence="2" id="KW-0378">Hydrolase</keyword>
<evidence type="ECO:0000313" key="2">
    <source>
        <dbReference type="EMBL" id="NML44378.1"/>
    </source>
</evidence>
<dbReference type="InterPro" id="IPR012338">
    <property type="entry name" value="Beta-lactam/transpept-like"/>
</dbReference>
<sequence length="462" mass="50715">MNAASYDDGLTRAEPASRGGIADFLGDARRLGVELHGFMAWQGSAVVAEGWWHPYGPQRPHMMHSATKSFLSAAVGLAVHERRFALEDRVVSFFPAHLPHGIGENLALMTVEDLLTQTSGHAQGASGSVWRGIRSSWIAEFFKIPVVHAPGSFFRYTSATSFLLSAILTRTTGMTAHDYLRPRLLEPLGIHDLAWDVGPENINPGGNGISCKLAGLLKLAVLHLQGGAWNGAQLLPRDWVRRATTPQRGNAHGYHWWMGPRGSFYAYGVFGQFAIAFPEQDAVVAVNAATPPGEETLRSLLWSHFPAALQAGEELSTLTLLPDLPAGSSPLAQSRRFEAEPNEDGIRSLHLRFEPGRCVLEVSDARGDHAITMGLGEWIEGDTTMSGAPLHHGYEPASMRVLARAGWRDERTLEMQWQFVETAFRDTVVLHFESPQEVRMERSVNVNSGSLRRPTVRGIAPR</sequence>
<proteinExistence type="predicted"/>
<evidence type="ECO:0000313" key="3">
    <source>
        <dbReference type="Proteomes" id="UP000541185"/>
    </source>
</evidence>
<dbReference type="AlphaFoldDB" id="A0A848H9S6"/>
<comment type="caution">
    <text evidence="2">The sequence shown here is derived from an EMBL/GenBank/DDBJ whole genome shotgun (WGS) entry which is preliminary data.</text>
</comment>
<protein>
    <submittedName>
        <fullName evidence="2">Serine hydrolase</fullName>
    </submittedName>
</protein>
<dbReference type="Gene3D" id="3.40.710.10">
    <property type="entry name" value="DD-peptidase/beta-lactamase superfamily"/>
    <property type="match status" value="1"/>
</dbReference>